<dbReference type="KEGG" id="sde:Sde_0203"/>
<dbReference type="EMBL" id="CP000282">
    <property type="protein sequence ID" value="ABD79467.1"/>
    <property type="molecule type" value="Genomic_DNA"/>
</dbReference>
<keyword evidence="1" id="KW-0808">Transferase</keyword>
<keyword evidence="2" id="KW-0418">Kinase</keyword>
<dbReference type="InterPro" id="IPR029056">
    <property type="entry name" value="Ribokinase-like"/>
</dbReference>
<dbReference type="STRING" id="203122.Sde_0203"/>
<reference evidence="4 5" key="1">
    <citation type="journal article" date="2008" name="PLoS Genet.">
        <title>Complete genome sequence of the complex carbohydrate-degrading marine bacterium, Saccharophagus degradans strain 2-40 T.</title>
        <authorList>
            <person name="Weiner R.M."/>
            <person name="Taylor L.E.II."/>
            <person name="Henrissat B."/>
            <person name="Hauser L."/>
            <person name="Land M."/>
            <person name="Coutinho P.M."/>
            <person name="Rancurel C."/>
            <person name="Saunders E.H."/>
            <person name="Longmire A.G."/>
            <person name="Zhang H."/>
            <person name="Bayer E.A."/>
            <person name="Gilbert H.J."/>
            <person name="Larimer F."/>
            <person name="Zhulin I.B."/>
            <person name="Ekborg N.A."/>
            <person name="Lamed R."/>
            <person name="Richardson P.M."/>
            <person name="Borovok I."/>
            <person name="Hutcheson S."/>
        </authorList>
    </citation>
    <scope>NUCLEOTIDE SEQUENCE [LARGE SCALE GENOMIC DNA]</scope>
    <source>
        <strain evidence="5">2-40 / ATCC 43961 / DSM 17024</strain>
    </source>
</reference>
<name>Q21PB2_SACD2</name>
<gene>
    <name evidence="4" type="ordered locus">Sde_0203</name>
</gene>
<dbReference type="eggNOG" id="COG3613">
    <property type="taxonomic scope" value="Bacteria"/>
</dbReference>
<evidence type="ECO:0000256" key="2">
    <source>
        <dbReference type="ARBA" id="ARBA00022777"/>
    </source>
</evidence>
<dbReference type="Proteomes" id="UP000001947">
    <property type="component" value="Chromosome"/>
</dbReference>
<dbReference type="GO" id="GO:0016301">
    <property type="term" value="F:kinase activity"/>
    <property type="evidence" value="ECO:0007669"/>
    <property type="project" value="UniProtKB-KW"/>
</dbReference>
<evidence type="ECO:0000313" key="5">
    <source>
        <dbReference type="Proteomes" id="UP000001947"/>
    </source>
</evidence>
<dbReference type="Gene3D" id="3.40.50.450">
    <property type="match status" value="1"/>
</dbReference>
<dbReference type="SUPFAM" id="SSF53613">
    <property type="entry name" value="Ribokinase-like"/>
    <property type="match status" value="1"/>
</dbReference>
<dbReference type="Gene3D" id="3.40.1190.20">
    <property type="match status" value="1"/>
</dbReference>
<keyword evidence="5" id="KW-1185">Reference proteome</keyword>
<dbReference type="HOGENOM" id="CLU_057110_0_0_6"/>
<protein>
    <recommendedName>
        <fullName evidence="3">Carbohydrate kinase PfkB domain-containing protein</fullName>
    </recommendedName>
</protein>
<dbReference type="InterPro" id="IPR011611">
    <property type="entry name" value="PfkB_dom"/>
</dbReference>
<feature type="domain" description="Carbohydrate kinase PfkB" evidence="3">
    <location>
        <begin position="156"/>
        <end position="262"/>
    </location>
</feature>
<dbReference type="SUPFAM" id="SSF52309">
    <property type="entry name" value="N-(deoxy)ribosyltransferase-like"/>
    <property type="match status" value="1"/>
</dbReference>
<organism evidence="4 5">
    <name type="scientific">Saccharophagus degradans (strain 2-40 / ATCC 43961 / DSM 17024)</name>
    <dbReference type="NCBI Taxonomy" id="203122"/>
    <lineage>
        <taxon>Bacteria</taxon>
        <taxon>Pseudomonadati</taxon>
        <taxon>Pseudomonadota</taxon>
        <taxon>Gammaproteobacteria</taxon>
        <taxon>Cellvibrionales</taxon>
        <taxon>Cellvibrionaceae</taxon>
        <taxon>Saccharophagus</taxon>
    </lineage>
</organism>
<dbReference type="eggNOG" id="COG0524">
    <property type="taxonomic scope" value="Bacteria"/>
</dbReference>
<evidence type="ECO:0000259" key="3">
    <source>
        <dbReference type="Pfam" id="PF00294"/>
    </source>
</evidence>
<sequence length="358" mass="39693">MKFTVVGGVYKENCAWPAHDTIQGSAGRAALCLSQLDKAVTVSLHAKIAQSDESDLKELFAFNKNCSLNIEHSDCTTRFEYFHPLSEPKVSKPKQTGNLPVFSPVSGTVDVGVVFGMIEANPVVSCGTAIYDPQNTYKPLLFSEMGCSAKRLAYVTNKNELKLFYENKVGDAESIEVMAKWLYEFENAEVVVVKCGDQGAFVYSSDFQEWVLPYQTRSVFPIGSGDSFVAAFAYYWVEKGLSAVVAAQKASVAAAYYVSHKTMSTADGIEIFEKELSFIHRKPRSSHVYLAGPFFTLAELWMINEAKFHIESFGMKVFSPYHDIGIGTADQVVEKDIFRSTHVDKAIASDLPTTKMFE</sequence>
<dbReference type="OrthoDB" id="9795789at2"/>
<evidence type="ECO:0000313" key="4">
    <source>
        <dbReference type="EMBL" id="ABD79467.1"/>
    </source>
</evidence>
<dbReference type="RefSeq" id="WP_011466691.1">
    <property type="nucleotide sequence ID" value="NC_007912.1"/>
</dbReference>
<proteinExistence type="predicted"/>
<dbReference type="PANTHER" id="PTHR10584">
    <property type="entry name" value="SUGAR KINASE"/>
    <property type="match status" value="1"/>
</dbReference>
<accession>Q21PB2</accession>
<dbReference type="Pfam" id="PF00294">
    <property type="entry name" value="PfkB"/>
    <property type="match status" value="1"/>
</dbReference>
<dbReference type="PANTHER" id="PTHR10584:SF166">
    <property type="entry name" value="RIBOKINASE"/>
    <property type="match status" value="1"/>
</dbReference>
<evidence type="ECO:0000256" key="1">
    <source>
        <dbReference type="ARBA" id="ARBA00022679"/>
    </source>
</evidence>
<dbReference type="GeneID" id="98611910"/>
<dbReference type="AlphaFoldDB" id="Q21PB2"/>